<keyword evidence="4 7" id="KW-0812">Transmembrane</keyword>
<keyword evidence="6 7" id="KW-0472">Membrane</keyword>
<evidence type="ECO:0000313" key="9">
    <source>
        <dbReference type="Proteomes" id="UP000038010"/>
    </source>
</evidence>
<evidence type="ECO:0000256" key="6">
    <source>
        <dbReference type="ARBA" id="ARBA00023136"/>
    </source>
</evidence>
<dbReference type="OrthoDB" id="72851at2759"/>
<evidence type="ECO:0000256" key="4">
    <source>
        <dbReference type="ARBA" id="ARBA00022692"/>
    </source>
</evidence>
<accession>A0A0N1HRA7</accession>
<comment type="subcellular location">
    <subcellularLocation>
        <location evidence="1">Membrane</location>
        <topology evidence="1">Multi-pass membrane protein</topology>
    </subcellularLocation>
</comment>
<dbReference type="PANTHER" id="PTHR43867">
    <property type="entry name" value="CELLULOSE SYNTHASE CATALYTIC SUBUNIT A [UDP-FORMING]"/>
    <property type="match status" value="1"/>
</dbReference>
<dbReference type="GeneID" id="28731381"/>
<dbReference type="AlphaFoldDB" id="A0A0N1HRA7"/>
<proteinExistence type="predicted"/>
<name>A0A0N1HRA7_9EURO</name>
<evidence type="ECO:0000313" key="8">
    <source>
        <dbReference type="EMBL" id="KPI40727.1"/>
    </source>
</evidence>
<keyword evidence="9" id="KW-1185">Reference proteome</keyword>
<dbReference type="Pfam" id="PF13641">
    <property type="entry name" value="Glyco_tranf_2_3"/>
    <property type="match status" value="1"/>
</dbReference>
<feature type="transmembrane region" description="Helical" evidence="7">
    <location>
        <begin position="692"/>
        <end position="710"/>
    </location>
</feature>
<dbReference type="STRING" id="1664694.A0A0N1HRA7"/>
<dbReference type="SUPFAM" id="SSF53448">
    <property type="entry name" value="Nucleotide-diphospho-sugar transferases"/>
    <property type="match status" value="1"/>
</dbReference>
<dbReference type="VEuPathDB" id="FungiDB:AB675_10710"/>
<evidence type="ECO:0000256" key="2">
    <source>
        <dbReference type="ARBA" id="ARBA00022676"/>
    </source>
</evidence>
<evidence type="ECO:0000256" key="3">
    <source>
        <dbReference type="ARBA" id="ARBA00022679"/>
    </source>
</evidence>
<feature type="transmembrane region" description="Helical" evidence="7">
    <location>
        <begin position="277"/>
        <end position="299"/>
    </location>
</feature>
<dbReference type="InterPro" id="IPR050321">
    <property type="entry name" value="Glycosyltr_2/OpgH_subfam"/>
</dbReference>
<feature type="transmembrane region" description="Helical" evidence="7">
    <location>
        <begin position="722"/>
        <end position="746"/>
    </location>
</feature>
<keyword evidence="2" id="KW-0328">Glycosyltransferase</keyword>
<keyword evidence="3" id="KW-0808">Transferase</keyword>
<dbReference type="Proteomes" id="UP000038010">
    <property type="component" value="Unassembled WGS sequence"/>
</dbReference>
<organism evidence="8 9">
    <name type="scientific">Cyphellophora attinorum</name>
    <dbReference type="NCBI Taxonomy" id="1664694"/>
    <lineage>
        <taxon>Eukaryota</taxon>
        <taxon>Fungi</taxon>
        <taxon>Dikarya</taxon>
        <taxon>Ascomycota</taxon>
        <taxon>Pezizomycotina</taxon>
        <taxon>Eurotiomycetes</taxon>
        <taxon>Chaetothyriomycetidae</taxon>
        <taxon>Chaetothyriales</taxon>
        <taxon>Cyphellophoraceae</taxon>
        <taxon>Cyphellophora</taxon>
    </lineage>
</organism>
<dbReference type="GO" id="GO:0016757">
    <property type="term" value="F:glycosyltransferase activity"/>
    <property type="evidence" value="ECO:0007669"/>
    <property type="project" value="UniProtKB-KW"/>
</dbReference>
<dbReference type="Gene3D" id="3.90.550.10">
    <property type="entry name" value="Spore Coat Polysaccharide Biosynthesis Protein SpsA, Chain A"/>
    <property type="match status" value="1"/>
</dbReference>
<evidence type="ECO:0000256" key="1">
    <source>
        <dbReference type="ARBA" id="ARBA00004141"/>
    </source>
</evidence>
<dbReference type="PANTHER" id="PTHR43867:SF2">
    <property type="entry name" value="CELLULOSE SYNTHASE CATALYTIC SUBUNIT A [UDP-FORMING]"/>
    <property type="match status" value="1"/>
</dbReference>
<keyword evidence="5 7" id="KW-1133">Transmembrane helix</keyword>
<feature type="transmembrane region" description="Helical" evidence="7">
    <location>
        <begin position="236"/>
        <end position="257"/>
    </location>
</feature>
<sequence length="813" mass="91003">MKRIADSIYDQLEAEWEEAHPDAVLQETEIPATALAEVDEEEPTQRFVSQTIVPTRSHPWNAVAWRPGLSGIHEAGEDESESPIRGSRRLSEKIDPFRKVSTVSTLESPISGSDDSPTASKEEADIITNLQSPDQLPIIYPSGRRRSSIAGTTSWDAPQSIHYRVWTRSAAGSISGASLQLSEVEVDSLNGDKVRIPRAVAAITTFQSQPQTPRSAVNIVAKHDDYDRLPAWRRRLFRLAPLTTLLAMGSYFAYFAYRIFATVQAQEAFHRTYVAAWVFIASEFLVSIPAFFHNTYSLLSVKGRKRAKLRLIGTDLPAVDVFITCCKEDPDIILDTARAACAQDYPSSRYRVVVCDDGADPILRQGVEALSLSHPNLYYHARIKVKGKPHHFKAGNLIAATEMVEQLPGGAGEFIAALDADMIPTPDWLRCVIAHMVDEPRMGLVCPPQLFYNIPDNDPLVQSLDAFVHLMEPTKDANGVAWCTGSGYAIRKSALEDIGGWPVGSLAEDVFTSSLLLGKGWKTAFVHEGLQYAQLLSMGPVVKDMTFLQRLSGFVFPAGALFSICLMITLLTIPIVLLSGGTLVAFADSAQLRWQIRLAFISLAFNRLDNFVAHLPSGYRLSQRDAAAHIWMTPYHTMTVLRSFLLPKWLGGKPMAFSSSGSIKSELSERDAANRAPLWRRCVVMIWQCECWMHVLLVLFTLTAVIWSCTQSMYAVRPSRNYTLIYLLTHAFWPPVLWIINLSAYLTPLLYMLAPPNMPDREELLDRNAETNVARPKESAKRQRWLKWALWPELQWTLCSVYTTIIFVGTFFY</sequence>
<reference evidence="8 9" key="1">
    <citation type="submission" date="2015-06" db="EMBL/GenBank/DDBJ databases">
        <title>Draft genome of the ant-associated black yeast Phialophora attae CBS 131958.</title>
        <authorList>
            <person name="Moreno L.F."/>
            <person name="Stielow B.J."/>
            <person name="de Hoog S."/>
            <person name="Vicente V.A."/>
            <person name="Weiss V.A."/>
            <person name="de Vries M."/>
            <person name="Cruz L.M."/>
            <person name="Souza E.M."/>
        </authorList>
    </citation>
    <scope>NUCLEOTIDE SEQUENCE [LARGE SCALE GENOMIC DNA]</scope>
    <source>
        <strain evidence="8 9">CBS 131958</strain>
    </source>
</reference>
<dbReference type="InterPro" id="IPR029044">
    <property type="entry name" value="Nucleotide-diphossugar_trans"/>
</dbReference>
<protein>
    <submittedName>
        <fullName evidence="8">Cellulose synthase 2</fullName>
    </submittedName>
</protein>
<dbReference type="GO" id="GO:0016020">
    <property type="term" value="C:membrane"/>
    <property type="evidence" value="ECO:0007669"/>
    <property type="project" value="UniProtKB-SubCell"/>
</dbReference>
<feature type="transmembrane region" description="Helical" evidence="7">
    <location>
        <begin position="794"/>
        <end position="812"/>
    </location>
</feature>
<evidence type="ECO:0000256" key="7">
    <source>
        <dbReference type="SAM" id="Phobius"/>
    </source>
</evidence>
<comment type="caution">
    <text evidence="8">The sequence shown here is derived from an EMBL/GenBank/DDBJ whole genome shotgun (WGS) entry which is preliminary data.</text>
</comment>
<dbReference type="EMBL" id="LFJN01000011">
    <property type="protein sequence ID" value="KPI40727.1"/>
    <property type="molecule type" value="Genomic_DNA"/>
</dbReference>
<dbReference type="RefSeq" id="XP_018000690.1">
    <property type="nucleotide sequence ID" value="XM_018139501.1"/>
</dbReference>
<gene>
    <name evidence="8" type="ORF">AB675_10710</name>
</gene>
<dbReference type="CDD" id="cd06421">
    <property type="entry name" value="CESA_CelA_like"/>
    <property type="match status" value="1"/>
</dbReference>
<feature type="transmembrane region" description="Helical" evidence="7">
    <location>
        <begin position="554"/>
        <end position="587"/>
    </location>
</feature>
<evidence type="ECO:0000256" key="5">
    <source>
        <dbReference type="ARBA" id="ARBA00022989"/>
    </source>
</evidence>